<gene>
    <name evidence="3" type="ORF">POT9AD_0286</name>
</gene>
<dbReference type="OrthoDB" id="9057547at2"/>
<dbReference type="SUPFAM" id="SSF56349">
    <property type="entry name" value="DNA breaking-rejoining enzymes"/>
    <property type="match status" value="1"/>
</dbReference>
<evidence type="ECO:0000256" key="1">
    <source>
        <dbReference type="ARBA" id="ARBA00022908"/>
    </source>
</evidence>
<dbReference type="GO" id="GO:0003677">
    <property type="term" value="F:DNA binding"/>
    <property type="evidence" value="ECO:0007669"/>
    <property type="project" value="InterPro"/>
</dbReference>
<dbReference type="PANTHER" id="PTHR30349">
    <property type="entry name" value="PHAGE INTEGRASE-RELATED"/>
    <property type="match status" value="1"/>
</dbReference>
<keyword evidence="1" id="KW-0229">DNA integration</keyword>
<dbReference type="InterPro" id="IPR002104">
    <property type="entry name" value="Integrase_catalytic"/>
</dbReference>
<keyword evidence="2" id="KW-0233">DNA recombination</keyword>
<evidence type="ECO:0000256" key="2">
    <source>
        <dbReference type="ARBA" id="ARBA00023172"/>
    </source>
</evidence>
<dbReference type="EMBL" id="LR130779">
    <property type="protein sequence ID" value="VDN61277.1"/>
    <property type="molecule type" value="Genomic_DNA"/>
</dbReference>
<dbReference type="GO" id="GO:0015074">
    <property type="term" value="P:DNA integration"/>
    <property type="evidence" value="ECO:0007669"/>
    <property type="project" value="UniProtKB-KW"/>
</dbReference>
<proteinExistence type="predicted"/>
<protein>
    <submittedName>
        <fullName evidence="3">Integrase</fullName>
    </submittedName>
</protein>
<name>A0A653AZ57_ECTOL</name>
<evidence type="ECO:0000313" key="3">
    <source>
        <dbReference type="EMBL" id="VDN61277.1"/>
    </source>
</evidence>
<dbReference type="GO" id="GO:0006310">
    <property type="term" value="P:DNA recombination"/>
    <property type="evidence" value="ECO:0007669"/>
    <property type="project" value="UniProtKB-KW"/>
</dbReference>
<accession>A0A653AZ57</accession>
<dbReference type="InterPro" id="IPR050090">
    <property type="entry name" value="Tyrosine_recombinase_XerCD"/>
</dbReference>
<dbReference type="PROSITE" id="PS51898">
    <property type="entry name" value="TYR_RECOMBINASE"/>
    <property type="match status" value="1"/>
</dbReference>
<sequence>MVSDVGTITRRVNKSGQTKYTVQIRLRRKGVIVYQESQSFDRKPVARAWMMRREAELALPGALEKASREDVPLKKIIERYLDEYELIRPLGKTKRATLKAISETWLGQIADVNLTSQKLVEYAQWRMSQEGGGVQAQTVGNDLAHLGAVLSVAKPAWGYEVDASAMADARKVLRKLGMVSRSRERDRRPSMDELDKLLTYFFDLQARRPSAIHMPKVIAFAIFSTRRQEEITRIRWEDLDERRQAVLVRDMKNPGQKIGNDVWCHLPDEAWRIVQSMPKSCREIFPYYSDSISAAFTRACKFLAIKDLHFHDLRHDGVSRLFEMEWDIPRVASVSGHRDWNSMRRYTHLNGRGDPYKNWSWLEKIVEAPVVLGARVEPDFAEDGKGGLQARRRRSIN</sequence>
<dbReference type="InterPro" id="IPR013762">
    <property type="entry name" value="Integrase-like_cat_sf"/>
</dbReference>
<dbReference type="InterPro" id="IPR011010">
    <property type="entry name" value="DNA_brk_join_enz"/>
</dbReference>
<dbReference type="PANTHER" id="PTHR30349:SF94">
    <property type="entry name" value="INTEGRASE_RECOMBINASE HI_1414-RELATED"/>
    <property type="match status" value="1"/>
</dbReference>
<dbReference type="Pfam" id="PF00589">
    <property type="entry name" value="Phage_integrase"/>
    <property type="match status" value="1"/>
</dbReference>
<dbReference type="AlphaFoldDB" id="A0A653AZ57"/>
<organism evidence="3">
    <name type="scientific">Ectopseudomonas oleovorans</name>
    <name type="common">Pseudomonas oleovorans</name>
    <dbReference type="NCBI Taxonomy" id="301"/>
    <lineage>
        <taxon>Bacteria</taxon>
        <taxon>Pseudomonadati</taxon>
        <taxon>Pseudomonadota</taxon>
        <taxon>Gammaproteobacteria</taxon>
        <taxon>Pseudomonadales</taxon>
        <taxon>Pseudomonadaceae</taxon>
        <taxon>Ectopseudomonas</taxon>
    </lineage>
</organism>
<reference evidence="3" key="1">
    <citation type="submission" date="2018-11" db="EMBL/GenBank/DDBJ databases">
        <authorList>
            <consortium name="Genoscope - CEA"/>
            <person name="William W."/>
        </authorList>
    </citation>
    <scope>NUCLEOTIDE SEQUENCE [LARGE SCALE GENOMIC DNA]</scope>
    <source>
        <strain evidence="3">T9AD</strain>
    </source>
</reference>
<dbReference type="Gene3D" id="1.10.443.10">
    <property type="entry name" value="Intergrase catalytic core"/>
    <property type="match status" value="1"/>
</dbReference>